<dbReference type="InterPro" id="IPR000115">
    <property type="entry name" value="PRibGlycinamide_synth"/>
</dbReference>
<dbReference type="Gene3D" id="3.90.600.10">
    <property type="entry name" value="Phosphoribosylglycinamide synthetase, C-terminal domain"/>
    <property type="match status" value="1"/>
</dbReference>
<dbReference type="InterPro" id="IPR020559">
    <property type="entry name" value="PRibGlycinamide_synth_CS"/>
</dbReference>
<evidence type="ECO:0000313" key="17">
    <source>
        <dbReference type="EMBL" id="ACV61649.1"/>
    </source>
</evidence>
<keyword evidence="18" id="KW-1185">Reference proteome</keyword>
<reference evidence="17 18" key="1">
    <citation type="journal article" date="2009" name="Stand. Genomic Sci.">
        <title>Complete genome sequence of Desulfotomaculum acetoxidans type strain (5575).</title>
        <authorList>
            <person name="Spring S."/>
            <person name="Lapidus A."/>
            <person name="Schroder M."/>
            <person name="Gleim D."/>
            <person name="Sims D."/>
            <person name="Meincke L."/>
            <person name="Glavina Del Rio T."/>
            <person name="Tice H."/>
            <person name="Copeland A."/>
            <person name="Cheng J.F."/>
            <person name="Lucas S."/>
            <person name="Chen F."/>
            <person name="Nolan M."/>
            <person name="Bruce D."/>
            <person name="Goodwin L."/>
            <person name="Pitluck S."/>
            <person name="Ivanova N."/>
            <person name="Mavromatis K."/>
            <person name="Mikhailova N."/>
            <person name="Pati A."/>
            <person name="Chen A."/>
            <person name="Palaniappan K."/>
            <person name="Land M."/>
            <person name="Hauser L."/>
            <person name="Chang Y.J."/>
            <person name="Jeffries C.D."/>
            <person name="Chain P."/>
            <person name="Saunders E."/>
            <person name="Brettin T."/>
            <person name="Detter J.C."/>
            <person name="Goker M."/>
            <person name="Bristow J."/>
            <person name="Eisen J.A."/>
            <person name="Markowitz V."/>
            <person name="Hugenholtz P."/>
            <person name="Kyrpides N.C."/>
            <person name="Klenk H.P."/>
            <person name="Han C."/>
        </authorList>
    </citation>
    <scope>NUCLEOTIDE SEQUENCE [LARGE SCALE GENOMIC DNA]</scope>
    <source>
        <strain evidence="18">ATCC 49208 / DSM 771 / VKM B-1644</strain>
    </source>
</reference>
<dbReference type="PANTHER" id="PTHR43472:SF1">
    <property type="entry name" value="PHOSPHORIBOSYLAMINE--GLYCINE LIGASE, CHLOROPLASTIC"/>
    <property type="match status" value="1"/>
</dbReference>
<dbReference type="FunFam" id="3.30.1490.20:FF:000006">
    <property type="entry name" value="phosphoribosylamine--glycine ligase, chloroplastic-like"/>
    <property type="match status" value="1"/>
</dbReference>
<name>C8W1K4_DESAS</name>
<dbReference type="OrthoDB" id="9807240at2"/>
<evidence type="ECO:0000256" key="15">
    <source>
        <dbReference type="PROSITE-ProRule" id="PRU00409"/>
    </source>
</evidence>
<dbReference type="SUPFAM" id="SSF51246">
    <property type="entry name" value="Rudiment single hybrid motif"/>
    <property type="match status" value="1"/>
</dbReference>
<dbReference type="HOGENOM" id="CLU_027420_3_1_9"/>
<dbReference type="GO" id="GO:0005524">
    <property type="term" value="F:ATP binding"/>
    <property type="evidence" value="ECO:0007669"/>
    <property type="project" value="UniProtKB-UniRule"/>
</dbReference>
<dbReference type="GO" id="GO:0009113">
    <property type="term" value="P:purine nucleobase biosynthetic process"/>
    <property type="evidence" value="ECO:0007669"/>
    <property type="project" value="InterPro"/>
</dbReference>
<keyword evidence="8 14" id="KW-0658">Purine biosynthesis</keyword>
<dbReference type="FunFam" id="3.40.50.20:FF:000006">
    <property type="entry name" value="Phosphoribosylamine--glycine ligase, chloroplastic"/>
    <property type="match status" value="1"/>
</dbReference>
<evidence type="ECO:0000256" key="12">
    <source>
        <dbReference type="ARBA" id="ARBA00042242"/>
    </source>
</evidence>
<evidence type="ECO:0000256" key="6">
    <source>
        <dbReference type="ARBA" id="ARBA00022723"/>
    </source>
</evidence>
<dbReference type="AlphaFoldDB" id="C8W1K4"/>
<evidence type="ECO:0000256" key="3">
    <source>
        <dbReference type="ARBA" id="ARBA00005174"/>
    </source>
</evidence>
<evidence type="ECO:0000256" key="7">
    <source>
        <dbReference type="ARBA" id="ARBA00022741"/>
    </source>
</evidence>
<dbReference type="eggNOG" id="COG0151">
    <property type="taxonomic scope" value="Bacteria"/>
</dbReference>
<dbReference type="InterPro" id="IPR037123">
    <property type="entry name" value="PRibGlycinamide_synth_C_sf"/>
</dbReference>
<keyword evidence="5 14" id="KW-0436">Ligase</keyword>
<dbReference type="HAMAP" id="MF_00138">
    <property type="entry name" value="GARS"/>
    <property type="match status" value="1"/>
</dbReference>
<dbReference type="Gene3D" id="3.30.470.20">
    <property type="entry name" value="ATP-grasp fold, B domain"/>
    <property type="match status" value="1"/>
</dbReference>
<keyword evidence="9 15" id="KW-0067">ATP-binding</keyword>
<organism evidence="17 18">
    <name type="scientific">Desulfofarcimen acetoxidans (strain ATCC 49208 / DSM 771 / KCTC 5769 / VKM B-1644 / 5575)</name>
    <name type="common">Desulfotomaculum acetoxidans</name>
    <dbReference type="NCBI Taxonomy" id="485916"/>
    <lineage>
        <taxon>Bacteria</taxon>
        <taxon>Bacillati</taxon>
        <taxon>Bacillota</taxon>
        <taxon>Clostridia</taxon>
        <taxon>Eubacteriales</taxon>
        <taxon>Peptococcaceae</taxon>
        <taxon>Desulfofarcimen</taxon>
    </lineage>
</organism>
<feature type="domain" description="ATP-grasp" evidence="16">
    <location>
        <begin position="107"/>
        <end position="313"/>
    </location>
</feature>
<evidence type="ECO:0000256" key="2">
    <source>
        <dbReference type="ARBA" id="ARBA00001946"/>
    </source>
</evidence>
<dbReference type="InterPro" id="IPR020560">
    <property type="entry name" value="PRibGlycinamide_synth_C-dom"/>
</dbReference>
<dbReference type="STRING" id="485916.Dtox_0735"/>
<dbReference type="SMART" id="SM01209">
    <property type="entry name" value="GARS_A"/>
    <property type="match status" value="1"/>
</dbReference>
<protein>
    <recommendedName>
        <fullName evidence="4 14">Phosphoribosylamine--glycine ligase</fullName>
        <ecNumber evidence="4 14">6.3.4.13</ecNumber>
    </recommendedName>
    <alternativeName>
        <fullName evidence="14">GARS</fullName>
    </alternativeName>
    <alternativeName>
        <fullName evidence="12 14">Glycinamide ribonucleotide synthetase</fullName>
    </alternativeName>
    <alternativeName>
        <fullName evidence="13 14">Phosphoribosylglycinamide synthetase</fullName>
    </alternativeName>
</protein>
<dbReference type="InterPro" id="IPR013815">
    <property type="entry name" value="ATP_grasp_subdomain_1"/>
</dbReference>
<evidence type="ECO:0000256" key="8">
    <source>
        <dbReference type="ARBA" id="ARBA00022755"/>
    </source>
</evidence>
<evidence type="ECO:0000256" key="9">
    <source>
        <dbReference type="ARBA" id="ARBA00022840"/>
    </source>
</evidence>
<dbReference type="EMBL" id="CP001720">
    <property type="protein sequence ID" value="ACV61649.1"/>
    <property type="molecule type" value="Genomic_DNA"/>
</dbReference>
<dbReference type="InterPro" id="IPR011054">
    <property type="entry name" value="Rudment_hybrid_motif"/>
</dbReference>
<keyword evidence="10" id="KW-0464">Manganese</keyword>
<evidence type="ECO:0000256" key="11">
    <source>
        <dbReference type="ARBA" id="ARBA00038345"/>
    </source>
</evidence>
<dbReference type="FunFam" id="3.90.600.10:FF:000001">
    <property type="entry name" value="Trifunctional purine biosynthetic protein adenosine-3"/>
    <property type="match status" value="1"/>
</dbReference>
<comment type="cofactor">
    <cofactor evidence="1">
        <name>Mn(2+)</name>
        <dbReference type="ChEBI" id="CHEBI:29035"/>
    </cofactor>
</comment>
<evidence type="ECO:0000313" key="18">
    <source>
        <dbReference type="Proteomes" id="UP000002217"/>
    </source>
</evidence>
<dbReference type="Pfam" id="PF02844">
    <property type="entry name" value="GARS_N"/>
    <property type="match status" value="1"/>
</dbReference>
<dbReference type="GO" id="GO:0004637">
    <property type="term" value="F:phosphoribosylamine-glycine ligase activity"/>
    <property type="evidence" value="ECO:0007669"/>
    <property type="project" value="UniProtKB-UniRule"/>
</dbReference>
<dbReference type="InterPro" id="IPR011761">
    <property type="entry name" value="ATP-grasp"/>
</dbReference>
<dbReference type="EC" id="6.3.4.13" evidence="4 14"/>
<dbReference type="InterPro" id="IPR020562">
    <property type="entry name" value="PRibGlycinamide_synth_N"/>
</dbReference>
<dbReference type="InterPro" id="IPR016185">
    <property type="entry name" value="PreATP-grasp_dom_sf"/>
</dbReference>
<dbReference type="PROSITE" id="PS00184">
    <property type="entry name" value="GARS"/>
    <property type="match status" value="1"/>
</dbReference>
<dbReference type="SUPFAM" id="SSF52440">
    <property type="entry name" value="PreATP-grasp domain"/>
    <property type="match status" value="1"/>
</dbReference>
<dbReference type="Proteomes" id="UP000002217">
    <property type="component" value="Chromosome"/>
</dbReference>
<dbReference type="PANTHER" id="PTHR43472">
    <property type="entry name" value="PHOSPHORIBOSYLAMINE--GLYCINE LIGASE"/>
    <property type="match status" value="1"/>
</dbReference>
<keyword evidence="7 15" id="KW-0547">Nucleotide-binding</keyword>
<dbReference type="GO" id="GO:0046872">
    <property type="term" value="F:metal ion binding"/>
    <property type="evidence" value="ECO:0007669"/>
    <property type="project" value="UniProtKB-KW"/>
</dbReference>
<evidence type="ECO:0000259" key="16">
    <source>
        <dbReference type="PROSITE" id="PS50975"/>
    </source>
</evidence>
<dbReference type="UniPathway" id="UPA00074">
    <property type="reaction ID" value="UER00125"/>
</dbReference>
<comment type="cofactor">
    <cofactor evidence="2">
        <name>Mg(2+)</name>
        <dbReference type="ChEBI" id="CHEBI:18420"/>
    </cofactor>
</comment>
<sequence length="425" mass="44936">MKVLVVGGGGREHALVWKLRQSPRIKEIFCAPGNAGIAGDAVCVDIKAEDIQGLLAFARKEKIDLTVVGPEAPLTEGIVDVFREAGLKIFGPSARAAAIEGSKVLAKEIMFKYGIPTAKYGSFTDPAAAYAYLKEVGVPCVVKADGLAAGKGVIVAFEMAEAEAAVRQILEDKAFGQAGENIIIEEFLQGEEVSVLAFTDGLTVVPMLPAQDHKQIFDGDVGPNTGGMGAYAPAPVCTPEICRQAVEEVLKPMVRAMSEEGRDYEGVLYAGLMVTAGGVKVLEFNARFGDPEAQPVLMLLETDLVEIIEAILERRLDQTEVKWKNNAAVCVVLASGGYPGSYEKGRKISGLTGLTAADAVVFHAGTALKDGHIVASGGRVLGVAAQAPDIAGAIARAYNMIEKISFEGMQYRRDIGRKALVKSGK</sequence>
<comment type="pathway">
    <text evidence="3 14">Purine metabolism; IMP biosynthesis via de novo pathway; N(1)-(5-phospho-D-ribosyl)glycinamide from 5-phospho-alpha-D-ribose 1-diphosphate: step 2/2.</text>
</comment>
<dbReference type="SUPFAM" id="SSF56059">
    <property type="entry name" value="Glutathione synthetase ATP-binding domain-like"/>
    <property type="match status" value="1"/>
</dbReference>
<dbReference type="KEGG" id="dae:Dtox_0735"/>
<evidence type="ECO:0000256" key="14">
    <source>
        <dbReference type="HAMAP-Rule" id="MF_00138"/>
    </source>
</evidence>
<keyword evidence="6" id="KW-0479">Metal-binding</keyword>
<dbReference type="InterPro" id="IPR020561">
    <property type="entry name" value="PRibGlycinamid_synth_ATP-grasp"/>
</dbReference>
<dbReference type="PROSITE" id="PS50975">
    <property type="entry name" value="ATP_GRASP"/>
    <property type="match status" value="1"/>
</dbReference>
<evidence type="ECO:0000256" key="13">
    <source>
        <dbReference type="ARBA" id="ARBA00042864"/>
    </source>
</evidence>
<comment type="catalytic activity">
    <reaction evidence="14">
        <text>5-phospho-beta-D-ribosylamine + glycine + ATP = N(1)-(5-phospho-beta-D-ribosyl)glycinamide + ADP + phosphate + H(+)</text>
        <dbReference type="Rhea" id="RHEA:17453"/>
        <dbReference type="ChEBI" id="CHEBI:15378"/>
        <dbReference type="ChEBI" id="CHEBI:30616"/>
        <dbReference type="ChEBI" id="CHEBI:43474"/>
        <dbReference type="ChEBI" id="CHEBI:57305"/>
        <dbReference type="ChEBI" id="CHEBI:58681"/>
        <dbReference type="ChEBI" id="CHEBI:143788"/>
        <dbReference type="ChEBI" id="CHEBI:456216"/>
        <dbReference type="EC" id="6.3.4.13"/>
    </reaction>
</comment>
<dbReference type="RefSeq" id="WP_015756367.1">
    <property type="nucleotide sequence ID" value="NC_013216.1"/>
</dbReference>
<dbReference type="NCBIfam" id="TIGR00877">
    <property type="entry name" value="purD"/>
    <property type="match status" value="1"/>
</dbReference>
<dbReference type="FunFam" id="3.30.470.20:FF:000018">
    <property type="entry name" value="Trifunctional purine biosynthetic protein adenosine-3"/>
    <property type="match status" value="1"/>
</dbReference>
<evidence type="ECO:0000256" key="1">
    <source>
        <dbReference type="ARBA" id="ARBA00001936"/>
    </source>
</evidence>
<evidence type="ECO:0000256" key="10">
    <source>
        <dbReference type="ARBA" id="ARBA00023211"/>
    </source>
</evidence>
<dbReference type="Gene3D" id="3.30.1490.20">
    <property type="entry name" value="ATP-grasp fold, A domain"/>
    <property type="match status" value="1"/>
</dbReference>
<dbReference type="Gene3D" id="3.40.50.20">
    <property type="match status" value="1"/>
</dbReference>
<comment type="similarity">
    <text evidence="11 14">Belongs to the GARS family.</text>
</comment>
<proteinExistence type="inferred from homology"/>
<gene>
    <name evidence="14" type="primary">purD</name>
    <name evidence="17" type="ordered locus">Dtox_0735</name>
</gene>
<dbReference type="SMART" id="SM01210">
    <property type="entry name" value="GARS_C"/>
    <property type="match status" value="1"/>
</dbReference>
<dbReference type="Pfam" id="PF02843">
    <property type="entry name" value="GARS_C"/>
    <property type="match status" value="1"/>
</dbReference>
<dbReference type="Pfam" id="PF01071">
    <property type="entry name" value="GARS_A"/>
    <property type="match status" value="1"/>
</dbReference>
<evidence type="ECO:0000256" key="5">
    <source>
        <dbReference type="ARBA" id="ARBA00022598"/>
    </source>
</evidence>
<accession>C8W1K4</accession>
<dbReference type="GO" id="GO:0006189">
    <property type="term" value="P:'de novo' IMP biosynthetic process"/>
    <property type="evidence" value="ECO:0007669"/>
    <property type="project" value="UniProtKB-UniRule"/>
</dbReference>
<evidence type="ECO:0000256" key="4">
    <source>
        <dbReference type="ARBA" id="ARBA00013255"/>
    </source>
</evidence>